<dbReference type="GO" id="GO:0000105">
    <property type="term" value="P:L-histidine biosynthetic process"/>
    <property type="evidence" value="ECO:0007669"/>
    <property type="project" value="UniProtKB-KW"/>
</dbReference>
<accession>A0A0D2J241</accession>
<dbReference type="GO" id="GO:0005737">
    <property type="term" value="C:cytoplasm"/>
    <property type="evidence" value="ECO:0007669"/>
    <property type="project" value="TreeGrafter"/>
</dbReference>
<dbReference type="InParanoid" id="A0A0D2J241"/>
<keyword evidence="2 5" id="KW-0028">Amino-acid biosynthesis</keyword>
<dbReference type="STRING" id="1429043.X474_20310"/>
<evidence type="ECO:0000256" key="3">
    <source>
        <dbReference type="ARBA" id="ARBA00023102"/>
    </source>
</evidence>
<name>A0A0D2J241_9BACT</name>
<evidence type="ECO:0000256" key="4">
    <source>
        <dbReference type="ARBA" id="ARBA00029440"/>
    </source>
</evidence>
<reference evidence="6 7" key="1">
    <citation type="submission" date="2013-11" db="EMBL/GenBank/DDBJ databases">
        <title>Metagenomic analysis of a methanogenic consortium involved in long chain n-alkane degradation.</title>
        <authorList>
            <person name="Davidova I.A."/>
            <person name="Callaghan A.V."/>
            <person name="Wawrik B."/>
            <person name="Pruitt S."/>
            <person name="Marks C."/>
            <person name="Duncan K.E."/>
            <person name="Suflita J.M."/>
        </authorList>
    </citation>
    <scope>NUCLEOTIDE SEQUENCE [LARGE SCALE GENOMIC DNA]</scope>
    <source>
        <strain evidence="6 7">SPR</strain>
    </source>
</reference>
<dbReference type="Proteomes" id="UP000032233">
    <property type="component" value="Unassembled WGS sequence"/>
</dbReference>
<evidence type="ECO:0008006" key="8">
    <source>
        <dbReference type="Google" id="ProtNLM"/>
    </source>
</evidence>
<dbReference type="PANTHER" id="PTHR43090">
    <property type="entry name" value="1-(5-PHOSPHORIBOSYL)-5-[(5-PHOSPHORIBOSYLAMINO)METHYLIDENEAMINO] IMIDAZOLE-4-CARBOXAMIDE ISOMERASE"/>
    <property type="match status" value="1"/>
</dbReference>
<dbReference type="InterPro" id="IPR013785">
    <property type="entry name" value="Aldolase_TIM"/>
</dbReference>
<dbReference type="RefSeq" id="WP_044350915.1">
    <property type="nucleotide sequence ID" value="NZ_AZAC01000034.1"/>
</dbReference>
<dbReference type="Gene3D" id="3.20.20.70">
    <property type="entry name" value="Aldolase class I"/>
    <property type="match status" value="1"/>
</dbReference>
<comment type="pathway">
    <text evidence="4">Amino-acid biosynthesis.</text>
</comment>
<dbReference type="CDD" id="cd04723">
    <property type="entry name" value="HisA_HisF"/>
    <property type="match status" value="1"/>
</dbReference>
<dbReference type="InterPro" id="IPR044524">
    <property type="entry name" value="Isoase_HisA-like"/>
</dbReference>
<protein>
    <recommendedName>
        <fullName evidence="8">HisA/hisF family protein</fullName>
    </recommendedName>
</protein>
<evidence type="ECO:0000313" key="6">
    <source>
        <dbReference type="EMBL" id="KIX12304.1"/>
    </source>
</evidence>
<comment type="caution">
    <text evidence="6">The sequence shown here is derived from an EMBL/GenBank/DDBJ whole genome shotgun (WGS) entry which is preliminary data.</text>
</comment>
<evidence type="ECO:0000256" key="5">
    <source>
        <dbReference type="RuleBase" id="RU003657"/>
    </source>
</evidence>
<dbReference type="InterPro" id="IPR006062">
    <property type="entry name" value="His_biosynth"/>
</dbReference>
<keyword evidence="7" id="KW-1185">Reference proteome</keyword>
<comment type="similarity">
    <text evidence="1 5">Belongs to the HisA/HisF family.</text>
</comment>
<dbReference type="PANTHER" id="PTHR43090:SF2">
    <property type="entry name" value="1-(5-PHOSPHORIBOSYL)-5-[(5-PHOSPHORIBOSYLAMINO)METHYLIDENEAMINO] IMIDAZOLE-4-CARBOXAMIDE ISOMERASE"/>
    <property type="match status" value="1"/>
</dbReference>
<sequence>MDVIPVIDLKNGLPVQAVKGERKTYAPVKSLLTPKNDAFSLARAMLEATCAPSIYLADLDAIAGLKGHGKLISDLAEKLPAGLWVDAGAADLQKAQTILDLGAQRAIICSEALKSPADLNLITSTLPLEKTLFSLDIKNNTIITAQPGLLGNDPVTALQGLWEKGFDSFILMTLDQVGTGKGPDWPLLDKVRKALPQARLTAAGGVRDSAGLKRLSNLGLDAALVATCLHKGWVTQKSLRELKQMN</sequence>
<keyword evidence="3 5" id="KW-0368">Histidine biosynthesis</keyword>
<dbReference type="SUPFAM" id="SSF51366">
    <property type="entry name" value="Ribulose-phoshate binding barrel"/>
    <property type="match status" value="1"/>
</dbReference>
<proteinExistence type="inferred from homology"/>
<organism evidence="6 7">
    <name type="scientific">Dethiosulfatarculus sandiegensis</name>
    <dbReference type="NCBI Taxonomy" id="1429043"/>
    <lineage>
        <taxon>Bacteria</taxon>
        <taxon>Pseudomonadati</taxon>
        <taxon>Thermodesulfobacteriota</taxon>
        <taxon>Desulfarculia</taxon>
        <taxon>Desulfarculales</taxon>
        <taxon>Desulfarculaceae</taxon>
        <taxon>Dethiosulfatarculus</taxon>
    </lineage>
</organism>
<evidence type="ECO:0000256" key="1">
    <source>
        <dbReference type="ARBA" id="ARBA00009667"/>
    </source>
</evidence>
<dbReference type="InterPro" id="IPR011060">
    <property type="entry name" value="RibuloseP-bd_barrel"/>
</dbReference>
<dbReference type="AlphaFoldDB" id="A0A0D2J241"/>
<dbReference type="EMBL" id="AZAC01000034">
    <property type="protein sequence ID" value="KIX12304.1"/>
    <property type="molecule type" value="Genomic_DNA"/>
</dbReference>
<evidence type="ECO:0000256" key="2">
    <source>
        <dbReference type="ARBA" id="ARBA00022605"/>
    </source>
</evidence>
<evidence type="ECO:0000313" key="7">
    <source>
        <dbReference type="Proteomes" id="UP000032233"/>
    </source>
</evidence>
<dbReference type="Pfam" id="PF00977">
    <property type="entry name" value="His_biosynth"/>
    <property type="match status" value="1"/>
</dbReference>
<dbReference type="GO" id="GO:0000162">
    <property type="term" value="P:L-tryptophan biosynthetic process"/>
    <property type="evidence" value="ECO:0007669"/>
    <property type="project" value="TreeGrafter"/>
</dbReference>
<gene>
    <name evidence="6" type="ORF">X474_20310</name>
</gene>
<dbReference type="GO" id="GO:0003949">
    <property type="term" value="F:1-(5-phosphoribosyl)-5-[(5-phosphoribosylamino)methylideneamino]imidazole-4-carboxamide isomerase activity"/>
    <property type="evidence" value="ECO:0007669"/>
    <property type="project" value="InterPro"/>
</dbReference>